<dbReference type="GO" id="GO:0005829">
    <property type="term" value="C:cytosol"/>
    <property type="evidence" value="ECO:0007669"/>
    <property type="project" value="TreeGrafter"/>
</dbReference>
<gene>
    <name evidence="3" type="ORF">H9Q80_00970</name>
</gene>
<dbReference type="PANTHER" id="PTHR43418">
    <property type="entry name" value="MULTIFUNCTIONAL TRYPTOPHAN BIOSYNTHESIS PROTEIN-RELATED"/>
    <property type="match status" value="1"/>
</dbReference>
<dbReference type="AlphaFoldDB" id="A0A7G9GP30"/>
<dbReference type="InterPro" id="IPR006221">
    <property type="entry name" value="TrpG/PapA_dom"/>
</dbReference>
<evidence type="ECO:0000259" key="2">
    <source>
        <dbReference type="Pfam" id="PF00117"/>
    </source>
</evidence>
<dbReference type="PRINTS" id="PR00097">
    <property type="entry name" value="ANTSNTHASEII"/>
</dbReference>
<dbReference type="GO" id="GO:0000162">
    <property type="term" value="P:L-tryptophan biosynthetic process"/>
    <property type="evidence" value="ECO:0007669"/>
    <property type="project" value="TreeGrafter"/>
</dbReference>
<dbReference type="NCBIfam" id="TIGR00566">
    <property type="entry name" value="trpG_papA"/>
    <property type="match status" value="1"/>
</dbReference>
<reference evidence="3 4" key="1">
    <citation type="submission" date="2020-08" db="EMBL/GenBank/DDBJ databases">
        <authorList>
            <person name="Liu C."/>
            <person name="Sun Q."/>
        </authorList>
    </citation>
    <scope>NUCLEOTIDE SEQUENCE [LARGE SCALE GENOMIC DNA]</scope>
    <source>
        <strain evidence="3 4">NSJ-61</strain>
    </source>
</reference>
<dbReference type="Pfam" id="PF00117">
    <property type="entry name" value="GATase"/>
    <property type="match status" value="1"/>
</dbReference>
<accession>A0A7G9GP30</accession>
<dbReference type="SUPFAM" id="SSF52317">
    <property type="entry name" value="Class I glutamine amidotransferase-like"/>
    <property type="match status" value="1"/>
</dbReference>
<dbReference type="FunFam" id="3.40.50.880:FF:000003">
    <property type="entry name" value="Anthranilate synthase component II"/>
    <property type="match status" value="1"/>
</dbReference>
<dbReference type="RefSeq" id="WP_117516342.1">
    <property type="nucleotide sequence ID" value="NZ_CP060636.1"/>
</dbReference>
<evidence type="ECO:0000313" key="3">
    <source>
        <dbReference type="EMBL" id="QNM12562.1"/>
    </source>
</evidence>
<proteinExistence type="predicted"/>
<dbReference type="Gene3D" id="3.40.50.880">
    <property type="match status" value="1"/>
</dbReference>
<protein>
    <submittedName>
        <fullName evidence="3">Aminodeoxychorismate/anthranilate synthase component II</fullName>
    </submittedName>
</protein>
<evidence type="ECO:0000256" key="1">
    <source>
        <dbReference type="ARBA" id="ARBA00022962"/>
    </source>
</evidence>
<dbReference type="Proteomes" id="UP000515856">
    <property type="component" value="Chromosome"/>
</dbReference>
<dbReference type="EMBL" id="CP060636">
    <property type="protein sequence ID" value="QNM12562.1"/>
    <property type="molecule type" value="Genomic_DNA"/>
</dbReference>
<sequence>MILVIDNYDSFTYNLVQYVSEIEPDICVKRNDAITLNEIETLAPDAIIFSPGPGIPSKSGIMEDIIQAYYQKIPMLGICLGHQAIAEVFQATITHAKTMMHGESSRIQIIDTGGIFENMTDTIMAGRYHSLIVENIKAPLMITAISEDQEVMAIAHQHYPVYGVQFHPESLLTPNGKQIIMNFIRRISKC</sequence>
<organism evidence="3 4">
    <name type="scientific">[Eubacterium] hominis</name>
    <dbReference type="NCBI Taxonomy" id="2764325"/>
    <lineage>
        <taxon>Bacteria</taxon>
        <taxon>Bacillati</taxon>
        <taxon>Bacillota</taxon>
        <taxon>Erysipelotrichia</taxon>
        <taxon>Erysipelotrichales</taxon>
        <taxon>Erysipelotrichaceae</taxon>
        <taxon>Amedibacillus</taxon>
    </lineage>
</organism>
<evidence type="ECO:0000313" key="4">
    <source>
        <dbReference type="Proteomes" id="UP000515856"/>
    </source>
</evidence>
<dbReference type="PANTHER" id="PTHR43418:SF8">
    <property type="entry name" value="SYNTHASE COMPONENT II, PUTATIVE-RELATED"/>
    <property type="match status" value="1"/>
</dbReference>
<feature type="domain" description="Glutamine amidotransferase" evidence="2">
    <location>
        <begin position="3"/>
        <end position="185"/>
    </location>
</feature>
<dbReference type="GO" id="GO:0004049">
    <property type="term" value="F:anthranilate synthase activity"/>
    <property type="evidence" value="ECO:0007669"/>
    <property type="project" value="TreeGrafter"/>
</dbReference>
<dbReference type="InterPro" id="IPR029062">
    <property type="entry name" value="Class_I_gatase-like"/>
</dbReference>
<dbReference type="CDD" id="cd01743">
    <property type="entry name" value="GATase1_Anthranilate_Synthase"/>
    <property type="match status" value="1"/>
</dbReference>
<keyword evidence="4" id="KW-1185">Reference proteome</keyword>
<dbReference type="InterPro" id="IPR050472">
    <property type="entry name" value="Anth_synth/Amidotransfase"/>
</dbReference>
<dbReference type="PRINTS" id="PR00096">
    <property type="entry name" value="GATASE"/>
</dbReference>
<name>A0A7G9GP30_9FIRM</name>
<dbReference type="PRINTS" id="PR00099">
    <property type="entry name" value="CPSGATASE"/>
</dbReference>
<dbReference type="KEGG" id="ehn:H9Q80_00970"/>
<keyword evidence="1" id="KW-0315">Glutamine amidotransferase</keyword>
<dbReference type="InterPro" id="IPR017926">
    <property type="entry name" value="GATASE"/>
</dbReference>
<dbReference type="PROSITE" id="PS51273">
    <property type="entry name" value="GATASE_TYPE_1"/>
    <property type="match status" value="1"/>
</dbReference>